<keyword evidence="9" id="KW-0418">Kinase</keyword>
<evidence type="ECO:0000256" key="11">
    <source>
        <dbReference type="ARBA" id="ARBA00022989"/>
    </source>
</evidence>
<dbReference type="Proteomes" id="UP000178532">
    <property type="component" value="Unassembled WGS sequence"/>
</dbReference>
<evidence type="ECO:0000256" key="13">
    <source>
        <dbReference type="ARBA" id="ARBA00023136"/>
    </source>
</evidence>
<proteinExistence type="predicted"/>
<dbReference type="Pfam" id="PF02743">
    <property type="entry name" value="dCache_1"/>
    <property type="match status" value="1"/>
</dbReference>
<dbReference type="Pfam" id="PF02518">
    <property type="entry name" value="HATPase_c"/>
    <property type="match status" value="1"/>
</dbReference>
<dbReference type="PROSITE" id="PS50885">
    <property type="entry name" value="HAMP"/>
    <property type="match status" value="1"/>
</dbReference>
<evidence type="ECO:0000259" key="15">
    <source>
        <dbReference type="PROSITE" id="PS50109"/>
    </source>
</evidence>
<dbReference type="Gene3D" id="3.30.565.10">
    <property type="entry name" value="Histidine kinase-like ATPase, C-terminal domain"/>
    <property type="match status" value="1"/>
</dbReference>
<accession>A0A1F6DK55</accession>
<dbReference type="SMART" id="SM00388">
    <property type="entry name" value="HisKA"/>
    <property type="match status" value="1"/>
</dbReference>
<dbReference type="SUPFAM" id="SSF158472">
    <property type="entry name" value="HAMP domain-like"/>
    <property type="match status" value="1"/>
</dbReference>
<comment type="caution">
    <text evidence="18">The sequence shown here is derived from an EMBL/GenBank/DDBJ whole genome shotgun (WGS) entry which is preliminary data.</text>
</comment>
<dbReference type="Gene3D" id="1.10.287.130">
    <property type="match status" value="1"/>
</dbReference>
<dbReference type="CDD" id="cd06225">
    <property type="entry name" value="HAMP"/>
    <property type="match status" value="1"/>
</dbReference>
<dbReference type="SUPFAM" id="SSF55785">
    <property type="entry name" value="PYP-like sensor domain (PAS domain)"/>
    <property type="match status" value="1"/>
</dbReference>
<keyword evidence="7 14" id="KW-0812">Transmembrane</keyword>
<dbReference type="GO" id="GO:0000156">
    <property type="term" value="F:phosphorelay response regulator activity"/>
    <property type="evidence" value="ECO:0007669"/>
    <property type="project" value="TreeGrafter"/>
</dbReference>
<dbReference type="InterPro" id="IPR003661">
    <property type="entry name" value="HisK_dim/P_dom"/>
</dbReference>
<evidence type="ECO:0000256" key="1">
    <source>
        <dbReference type="ARBA" id="ARBA00000085"/>
    </source>
</evidence>
<dbReference type="PRINTS" id="PR00344">
    <property type="entry name" value="BCTRLSENSOR"/>
</dbReference>
<keyword evidence="5" id="KW-0597">Phosphoprotein</keyword>
<evidence type="ECO:0000259" key="17">
    <source>
        <dbReference type="PROSITE" id="PS50885"/>
    </source>
</evidence>
<gene>
    <name evidence="18" type="ORF">A3C19_00885</name>
</gene>
<dbReference type="InterPro" id="IPR003594">
    <property type="entry name" value="HATPase_dom"/>
</dbReference>
<evidence type="ECO:0000256" key="8">
    <source>
        <dbReference type="ARBA" id="ARBA00022741"/>
    </source>
</evidence>
<dbReference type="PROSITE" id="PS50112">
    <property type="entry name" value="PAS"/>
    <property type="match status" value="1"/>
</dbReference>
<dbReference type="SMART" id="SM00304">
    <property type="entry name" value="HAMP"/>
    <property type="match status" value="1"/>
</dbReference>
<dbReference type="AlphaFoldDB" id="A0A1F6DK55"/>
<dbReference type="GO" id="GO:0006355">
    <property type="term" value="P:regulation of DNA-templated transcription"/>
    <property type="evidence" value="ECO:0007669"/>
    <property type="project" value="InterPro"/>
</dbReference>
<dbReference type="PROSITE" id="PS50109">
    <property type="entry name" value="HIS_KIN"/>
    <property type="match status" value="1"/>
</dbReference>
<dbReference type="SMART" id="SM00387">
    <property type="entry name" value="HATPase_c"/>
    <property type="match status" value="1"/>
</dbReference>
<dbReference type="InterPro" id="IPR035965">
    <property type="entry name" value="PAS-like_dom_sf"/>
</dbReference>
<dbReference type="InterPro" id="IPR013767">
    <property type="entry name" value="PAS_fold"/>
</dbReference>
<dbReference type="InterPro" id="IPR000014">
    <property type="entry name" value="PAS"/>
</dbReference>
<dbReference type="GO" id="GO:0005524">
    <property type="term" value="F:ATP binding"/>
    <property type="evidence" value="ECO:0007669"/>
    <property type="project" value="UniProtKB-KW"/>
</dbReference>
<dbReference type="Pfam" id="PF00672">
    <property type="entry name" value="HAMP"/>
    <property type="match status" value="1"/>
</dbReference>
<evidence type="ECO:0000256" key="4">
    <source>
        <dbReference type="ARBA" id="ARBA00022475"/>
    </source>
</evidence>
<evidence type="ECO:0000256" key="14">
    <source>
        <dbReference type="SAM" id="Phobius"/>
    </source>
</evidence>
<reference evidence="18 19" key="1">
    <citation type="journal article" date="2016" name="Nat. Commun.">
        <title>Thousands of microbial genomes shed light on interconnected biogeochemical processes in an aquifer system.</title>
        <authorList>
            <person name="Anantharaman K."/>
            <person name="Brown C.T."/>
            <person name="Hug L.A."/>
            <person name="Sharon I."/>
            <person name="Castelle C.J."/>
            <person name="Probst A.J."/>
            <person name="Thomas B.C."/>
            <person name="Singh A."/>
            <person name="Wilkins M.J."/>
            <person name="Karaoz U."/>
            <person name="Brodie E.L."/>
            <person name="Williams K.H."/>
            <person name="Hubbard S.S."/>
            <person name="Banfield J.F."/>
        </authorList>
    </citation>
    <scope>NUCLEOTIDE SEQUENCE [LARGE SCALE GENOMIC DNA]</scope>
</reference>
<dbReference type="InterPro" id="IPR036890">
    <property type="entry name" value="HATPase_C_sf"/>
</dbReference>
<feature type="domain" description="Histidine kinase" evidence="15">
    <location>
        <begin position="524"/>
        <end position="743"/>
    </location>
</feature>
<feature type="domain" description="HAMP" evidence="17">
    <location>
        <begin position="325"/>
        <end position="377"/>
    </location>
</feature>
<keyword evidence="4" id="KW-1003">Cell membrane</keyword>
<evidence type="ECO:0000256" key="5">
    <source>
        <dbReference type="ARBA" id="ARBA00022553"/>
    </source>
</evidence>
<dbReference type="SUPFAM" id="SSF55874">
    <property type="entry name" value="ATPase domain of HSP90 chaperone/DNA topoisomerase II/histidine kinase"/>
    <property type="match status" value="1"/>
</dbReference>
<dbReference type="Pfam" id="PF00512">
    <property type="entry name" value="HisKA"/>
    <property type="match status" value="1"/>
</dbReference>
<dbReference type="InterPro" id="IPR005467">
    <property type="entry name" value="His_kinase_dom"/>
</dbReference>
<dbReference type="InterPro" id="IPR004358">
    <property type="entry name" value="Sig_transdc_His_kin-like_C"/>
</dbReference>
<dbReference type="GO" id="GO:0030295">
    <property type="term" value="F:protein kinase activator activity"/>
    <property type="evidence" value="ECO:0007669"/>
    <property type="project" value="TreeGrafter"/>
</dbReference>
<dbReference type="PANTHER" id="PTHR42878:SF7">
    <property type="entry name" value="SENSOR HISTIDINE KINASE GLRK"/>
    <property type="match status" value="1"/>
</dbReference>
<organism evidence="18 19">
    <name type="scientific">Candidatus Kaiserbacteria bacterium RIFCSPHIGHO2_02_FULL_54_22</name>
    <dbReference type="NCBI Taxonomy" id="1798495"/>
    <lineage>
        <taxon>Bacteria</taxon>
        <taxon>Candidatus Kaiseribacteriota</taxon>
    </lineage>
</organism>
<dbReference type="CDD" id="cd00075">
    <property type="entry name" value="HATPase"/>
    <property type="match status" value="1"/>
</dbReference>
<dbReference type="PANTHER" id="PTHR42878">
    <property type="entry name" value="TWO-COMPONENT HISTIDINE KINASE"/>
    <property type="match status" value="1"/>
</dbReference>
<dbReference type="InterPro" id="IPR003660">
    <property type="entry name" value="HAMP_dom"/>
</dbReference>
<dbReference type="EC" id="2.7.13.3" evidence="3"/>
<dbReference type="GO" id="GO:0000155">
    <property type="term" value="F:phosphorelay sensor kinase activity"/>
    <property type="evidence" value="ECO:0007669"/>
    <property type="project" value="InterPro"/>
</dbReference>
<dbReference type="SUPFAM" id="SSF47384">
    <property type="entry name" value="Homodimeric domain of signal transducing histidine kinase"/>
    <property type="match status" value="1"/>
</dbReference>
<comment type="catalytic activity">
    <reaction evidence="1">
        <text>ATP + protein L-histidine = ADP + protein N-phospho-L-histidine.</text>
        <dbReference type="EC" id="2.7.13.3"/>
    </reaction>
</comment>
<name>A0A1F6DK55_9BACT</name>
<evidence type="ECO:0000259" key="16">
    <source>
        <dbReference type="PROSITE" id="PS50112"/>
    </source>
</evidence>
<dbReference type="InterPro" id="IPR050351">
    <property type="entry name" value="BphY/WalK/GraS-like"/>
</dbReference>
<evidence type="ECO:0000256" key="10">
    <source>
        <dbReference type="ARBA" id="ARBA00022840"/>
    </source>
</evidence>
<evidence type="ECO:0000256" key="6">
    <source>
        <dbReference type="ARBA" id="ARBA00022679"/>
    </source>
</evidence>
<dbReference type="CDD" id="cd00082">
    <property type="entry name" value="HisKA"/>
    <property type="match status" value="1"/>
</dbReference>
<evidence type="ECO:0000256" key="2">
    <source>
        <dbReference type="ARBA" id="ARBA00004651"/>
    </source>
</evidence>
<keyword evidence="11 14" id="KW-1133">Transmembrane helix</keyword>
<evidence type="ECO:0000256" key="3">
    <source>
        <dbReference type="ARBA" id="ARBA00012438"/>
    </source>
</evidence>
<dbReference type="Gene3D" id="6.10.340.10">
    <property type="match status" value="1"/>
</dbReference>
<dbReference type="CDD" id="cd18773">
    <property type="entry name" value="PDC1_HK_sensor"/>
    <property type="match status" value="1"/>
</dbReference>
<dbReference type="STRING" id="1798495.A3C19_00885"/>
<evidence type="ECO:0000256" key="7">
    <source>
        <dbReference type="ARBA" id="ARBA00022692"/>
    </source>
</evidence>
<keyword evidence="8" id="KW-0547">Nucleotide-binding</keyword>
<evidence type="ECO:0000256" key="12">
    <source>
        <dbReference type="ARBA" id="ARBA00023012"/>
    </source>
</evidence>
<keyword evidence="13 14" id="KW-0472">Membrane</keyword>
<dbReference type="Gene3D" id="3.30.450.20">
    <property type="entry name" value="PAS domain"/>
    <property type="match status" value="2"/>
</dbReference>
<comment type="subcellular location">
    <subcellularLocation>
        <location evidence="2">Cell membrane</location>
        <topology evidence="2">Multi-pass membrane protein</topology>
    </subcellularLocation>
</comment>
<keyword evidence="12" id="KW-0902">Two-component regulatory system</keyword>
<dbReference type="CDD" id="cd00130">
    <property type="entry name" value="PAS"/>
    <property type="match status" value="1"/>
</dbReference>
<dbReference type="EMBL" id="MFLI01000017">
    <property type="protein sequence ID" value="OGG61794.1"/>
    <property type="molecule type" value="Genomic_DNA"/>
</dbReference>
<dbReference type="InterPro" id="IPR033479">
    <property type="entry name" value="dCache_1"/>
</dbReference>
<dbReference type="GO" id="GO:0007234">
    <property type="term" value="P:osmosensory signaling via phosphorelay pathway"/>
    <property type="evidence" value="ECO:0007669"/>
    <property type="project" value="TreeGrafter"/>
</dbReference>
<protein>
    <recommendedName>
        <fullName evidence="3">histidine kinase</fullName>
        <ecNumber evidence="3">2.7.13.3</ecNumber>
    </recommendedName>
</protein>
<evidence type="ECO:0000313" key="19">
    <source>
        <dbReference type="Proteomes" id="UP000178532"/>
    </source>
</evidence>
<evidence type="ECO:0000313" key="18">
    <source>
        <dbReference type="EMBL" id="OGG61794.1"/>
    </source>
</evidence>
<keyword evidence="10" id="KW-0067">ATP-binding</keyword>
<dbReference type="Pfam" id="PF00989">
    <property type="entry name" value="PAS"/>
    <property type="match status" value="1"/>
</dbReference>
<feature type="domain" description="PAS" evidence="16">
    <location>
        <begin position="389"/>
        <end position="433"/>
    </location>
</feature>
<dbReference type="GO" id="GO:0005886">
    <property type="term" value="C:plasma membrane"/>
    <property type="evidence" value="ECO:0007669"/>
    <property type="project" value="UniProtKB-SubCell"/>
</dbReference>
<dbReference type="NCBIfam" id="TIGR00229">
    <property type="entry name" value="sensory_box"/>
    <property type="match status" value="1"/>
</dbReference>
<dbReference type="InterPro" id="IPR036097">
    <property type="entry name" value="HisK_dim/P_sf"/>
</dbReference>
<keyword evidence="6" id="KW-0808">Transferase</keyword>
<evidence type="ECO:0000256" key="9">
    <source>
        <dbReference type="ARBA" id="ARBA00022777"/>
    </source>
</evidence>
<sequence length="743" mass="80803">MSKKLFKGLHLHTKFIVLLISVSLIPLIIVGAVTLTLFQHTLESDASKLGHQLAATASAEAKSFMVSQLRILDNIAALYQPEFPIESDTAARVLENILFRSDNFSDLSVVNSSGREIARKNRILAITNKELRDRGESAEFRAVRDAGTYIGPVAVRNSRPYFVFGIQILDSRGAFAGAVFADVDARILPKVVADISKNVGSSGRVYIINDKGIVIGHPDISYVLSEKDLSVLPPVRSVIENPLQIGVSARYINEQGLEVLGAAHPVSVELFDARSKNLLHINWYVVAEQPVSAVYRGAREATIFSVLFSLLAVILAGLAALFFAGRISRPIESLHIAAQQFGQGNLNHRAPIESGDEIGDLATSFNSMAETIGKAMLSLKHEEEIITAERNKLSLILSGITNAVIAVDPEGTIVLFNRAAESLTGKNSLNILGGKIQDAIKISDGTREVPFSEYCPPHQGSQGGLVYRKNDLKITDAGGKEHIVHLVSSRNREGLHVHLGYILMFQDITSEFAMERTKREFVSIAAHQLRTPLTGMKWAVDYLLAGEKGELQPVQKELALQALDATDHMIHLVDDLLDVARVEDGRFDIEPSVQSIAPILDRAMKLFSAEAAKKGVDVILDIQKDIPKLNIDAAKMEIVFNNVLDNAVKYTPTGGSIAVSLARASGAVRFSVGDTGIGIPQNESDRIFTKFFRSSQASARHTDGSGLGLFISKKIIDLHKGSISFESKKEGGTRFIVTLPLVA</sequence>
<feature type="transmembrane region" description="Helical" evidence="14">
    <location>
        <begin position="15"/>
        <end position="38"/>
    </location>
</feature>
<dbReference type="FunFam" id="3.30.565.10:FF:000037">
    <property type="entry name" value="Hybrid sensor histidine kinase/response regulator"/>
    <property type="match status" value="1"/>
</dbReference>
<feature type="transmembrane region" description="Helical" evidence="14">
    <location>
        <begin position="303"/>
        <end position="324"/>
    </location>
</feature>